<evidence type="ECO:0000256" key="2">
    <source>
        <dbReference type="ARBA" id="ARBA00009477"/>
    </source>
</evidence>
<feature type="compositionally biased region" description="Low complexity" evidence="4">
    <location>
        <begin position="428"/>
        <end position="464"/>
    </location>
</feature>
<dbReference type="Gene3D" id="1.10.287.470">
    <property type="entry name" value="Helix hairpin bin"/>
    <property type="match status" value="1"/>
</dbReference>
<dbReference type="PANTHER" id="PTHR30469">
    <property type="entry name" value="MULTIDRUG RESISTANCE PROTEIN MDTA"/>
    <property type="match status" value="1"/>
</dbReference>
<dbReference type="GO" id="GO:0015562">
    <property type="term" value="F:efflux transmembrane transporter activity"/>
    <property type="evidence" value="ECO:0007669"/>
    <property type="project" value="TreeGrafter"/>
</dbReference>
<feature type="transmembrane region" description="Helical" evidence="5">
    <location>
        <begin position="59"/>
        <end position="77"/>
    </location>
</feature>
<evidence type="ECO:0000313" key="10">
    <source>
        <dbReference type="Proteomes" id="UP000501090"/>
    </source>
</evidence>
<feature type="domain" description="Multidrug resistance protein MdtA-like C-terminal permuted SH3" evidence="8">
    <location>
        <begin position="347"/>
        <end position="406"/>
    </location>
</feature>
<dbReference type="Proteomes" id="UP000501090">
    <property type="component" value="Chromosome"/>
</dbReference>
<dbReference type="Pfam" id="PF25944">
    <property type="entry name" value="Beta-barrel_RND"/>
    <property type="match status" value="1"/>
</dbReference>
<dbReference type="KEGG" id="pard:DN92_04705"/>
<dbReference type="Pfam" id="PF25967">
    <property type="entry name" value="RND-MFP_C"/>
    <property type="match status" value="1"/>
</dbReference>
<reference evidence="9 10" key="1">
    <citation type="submission" date="2018-04" db="EMBL/GenBank/DDBJ databases">
        <title>Polynucleobacter sp. UK-Long2-W17 genome.</title>
        <authorList>
            <person name="Hahn M.W."/>
        </authorList>
    </citation>
    <scope>NUCLEOTIDE SEQUENCE [LARGE SCALE GENOMIC DNA]</scope>
    <source>
        <strain evidence="9 10">UK-Long2-W17</strain>
    </source>
</reference>
<dbReference type="Gene3D" id="2.40.50.100">
    <property type="match status" value="1"/>
</dbReference>
<dbReference type="GO" id="GO:1990281">
    <property type="term" value="C:efflux pump complex"/>
    <property type="evidence" value="ECO:0007669"/>
    <property type="project" value="TreeGrafter"/>
</dbReference>
<evidence type="ECO:0000313" key="9">
    <source>
        <dbReference type="EMBL" id="QKM60400.1"/>
    </source>
</evidence>
<dbReference type="Gene3D" id="2.40.420.20">
    <property type="match status" value="1"/>
</dbReference>
<protein>
    <submittedName>
        <fullName evidence="9">Efflux RND transporter periplasmic adaptor subunit</fullName>
    </submittedName>
</protein>
<dbReference type="EMBL" id="CP028940">
    <property type="protein sequence ID" value="QKM60400.1"/>
    <property type="molecule type" value="Genomic_DNA"/>
</dbReference>
<dbReference type="Pfam" id="PF25917">
    <property type="entry name" value="BSH_RND"/>
    <property type="match status" value="1"/>
</dbReference>
<comment type="subcellular location">
    <subcellularLocation>
        <location evidence="1">Cell membrane</location>
    </subcellularLocation>
</comment>
<dbReference type="AlphaFoldDB" id="A0A6M9PCG6"/>
<comment type="similarity">
    <text evidence="2">Belongs to the membrane fusion protein (MFP) (TC 8.A.1) family.</text>
</comment>
<name>A0A6M9PCG6_9BURK</name>
<proteinExistence type="inferred from homology"/>
<dbReference type="PANTHER" id="PTHR30469:SF36">
    <property type="entry name" value="BLL3903 PROTEIN"/>
    <property type="match status" value="1"/>
</dbReference>
<dbReference type="InterPro" id="IPR006143">
    <property type="entry name" value="RND_pump_MFP"/>
</dbReference>
<evidence type="ECO:0000256" key="3">
    <source>
        <dbReference type="ARBA" id="ARBA00022448"/>
    </source>
</evidence>
<dbReference type="InterPro" id="IPR058627">
    <property type="entry name" value="MdtA-like_C"/>
</dbReference>
<evidence type="ECO:0000259" key="7">
    <source>
        <dbReference type="Pfam" id="PF25944"/>
    </source>
</evidence>
<keyword evidence="5" id="KW-0472">Membrane</keyword>
<dbReference type="PRINTS" id="PR01490">
    <property type="entry name" value="RTXTOXIND"/>
</dbReference>
<dbReference type="SUPFAM" id="SSF111369">
    <property type="entry name" value="HlyD-like secretion proteins"/>
    <property type="match status" value="1"/>
</dbReference>
<dbReference type="InterPro" id="IPR058625">
    <property type="entry name" value="MdtA-like_BSH"/>
</dbReference>
<feature type="region of interest" description="Disordered" evidence="4">
    <location>
        <begin position="411"/>
        <end position="464"/>
    </location>
</feature>
<evidence type="ECO:0000256" key="1">
    <source>
        <dbReference type="ARBA" id="ARBA00004236"/>
    </source>
</evidence>
<keyword evidence="5" id="KW-1133">Transmembrane helix</keyword>
<sequence length="464" mass="49403">MSTIESALDKAIAKLPMLKNWVMGHLCALWKKASPIFAQLKKLDYSTVKAFTLKYKWRILLVLIILYAGLKAYDYFFPASGKPAGGAQTITSVIVEKKDIPLIIEATGTIISSSIVDIRPMITSMVKTIHVKDGQEVKEGELLFTLDDRNDRANYERLKALADDAQQQYLRAKELVTKNFISKAGLETSLANAKSAQAAARSAEVQLSYGSIRSPIAGRAGIVNVFPGSLVQASNIVTTATSSTATSSVGSMVTITKLNPINVQFVVPEKDIPLLMDGKQSDAPLKVKVSVGNDSKSVYEGEVLVIDNQVDPSIAAVRVRAQIPNDKMSLLPGQFARVQLNANTLKDAIAVPTEAIVISPKGRVVYLVDKDDKVVAKPIKVVYEYQGSSVISGIQAGDSVVIEGKQNLRPGGKVREAKKVAAKPGSKPTETPAAAATPATPASPGAPVAPAAPTVASPSSTEKK</sequence>
<feature type="domain" description="Multidrug resistance protein MdtA-like barrel-sandwich hybrid" evidence="6">
    <location>
        <begin position="115"/>
        <end position="236"/>
    </location>
</feature>
<dbReference type="InterPro" id="IPR058626">
    <property type="entry name" value="MdtA-like_b-barrel"/>
</dbReference>
<organism evidence="9 10">
    <name type="scientific">Polynucleobacter arcticus</name>
    <dbReference type="NCBI Taxonomy" id="1743165"/>
    <lineage>
        <taxon>Bacteria</taxon>
        <taxon>Pseudomonadati</taxon>
        <taxon>Pseudomonadota</taxon>
        <taxon>Betaproteobacteria</taxon>
        <taxon>Burkholderiales</taxon>
        <taxon>Burkholderiaceae</taxon>
        <taxon>Polynucleobacter</taxon>
    </lineage>
</organism>
<gene>
    <name evidence="9" type="ORF">DN92_04705</name>
</gene>
<keyword evidence="3" id="KW-0813">Transport</keyword>
<dbReference type="Gene3D" id="2.40.30.170">
    <property type="match status" value="1"/>
</dbReference>
<accession>A0A6M9PCG6</accession>
<evidence type="ECO:0000259" key="6">
    <source>
        <dbReference type="Pfam" id="PF25917"/>
    </source>
</evidence>
<evidence type="ECO:0000256" key="5">
    <source>
        <dbReference type="SAM" id="Phobius"/>
    </source>
</evidence>
<feature type="domain" description="Multidrug resistance protein MdtA-like beta-barrel" evidence="7">
    <location>
        <begin position="260"/>
        <end position="342"/>
    </location>
</feature>
<evidence type="ECO:0000259" key="8">
    <source>
        <dbReference type="Pfam" id="PF25967"/>
    </source>
</evidence>
<keyword evidence="10" id="KW-1185">Reference proteome</keyword>
<dbReference type="RefSeq" id="WP_173960163.1">
    <property type="nucleotide sequence ID" value="NZ_CBCSCC010000002.1"/>
</dbReference>
<evidence type="ECO:0000256" key="4">
    <source>
        <dbReference type="SAM" id="MobiDB-lite"/>
    </source>
</evidence>
<keyword evidence="5" id="KW-0812">Transmembrane</keyword>
<dbReference type="NCBIfam" id="TIGR01730">
    <property type="entry name" value="RND_mfp"/>
    <property type="match status" value="1"/>
</dbReference>